<protein>
    <submittedName>
        <fullName evidence="2">IBB domain-containing protein</fullName>
    </submittedName>
</protein>
<dbReference type="Proteomes" id="UP000046393">
    <property type="component" value="Unplaced"/>
</dbReference>
<dbReference type="AlphaFoldDB" id="A0A0N5AQH5"/>
<sequence length="76" mass="8919">MVRSVLALRRCVCNERVKKKMEQKNRKLKKVQEIDKIKDERRAKILDDGEGSATDAEKEVADRRAIRRCSLEFVVM</sequence>
<proteinExistence type="predicted"/>
<evidence type="ECO:0000313" key="2">
    <source>
        <dbReference type="WBParaSite" id="SMUV_0000693901-mRNA-1"/>
    </source>
</evidence>
<reference evidence="2" key="1">
    <citation type="submission" date="2017-02" db="UniProtKB">
        <authorList>
            <consortium name="WormBaseParasite"/>
        </authorList>
    </citation>
    <scope>IDENTIFICATION</scope>
</reference>
<keyword evidence="1" id="KW-1185">Reference proteome</keyword>
<accession>A0A0N5AQH5</accession>
<name>A0A0N5AQH5_9BILA</name>
<organism evidence="1 2">
    <name type="scientific">Syphacia muris</name>
    <dbReference type="NCBI Taxonomy" id="451379"/>
    <lineage>
        <taxon>Eukaryota</taxon>
        <taxon>Metazoa</taxon>
        <taxon>Ecdysozoa</taxon>
        <taxon>Nematoda</taxon>
        <taxon>Chromadorea</taxon>
        <taxon>Rhabditida</taxon>
        <taxon>Spirurina</taxon>
        <taxon>Oxyuridomorpha</taxon>
        <taxon>Oxyuroidea</taxon>
        <taxon>Oxyuridae</taxon>
        <taxon>Syphacia</taxon>
    </lineage>
</organism>
<evidence type="ECO:0000313" key="1">
    <source>
        <dbReference type="Proteomes" id="UP000046393"/>
    </source>
</evidence>
<dbReference type="WBParaSite" id="SMUV_0000693901-mRNA-1">
    <property type="protein sequence ID" value="SMUV_0000693901-mRNA-1"/>
    <property type="gene ID" value="SMUV_0000693901"/>
</dbReference>